<protein>
    <submittedName>
        <fullName evidence="1">Uncharacterized protein</fullName>
    </submittedName>
</protein>
<name>A0A7T9DK12_9ARCH</name>
<dbReference type="Proteomes" id="UP000596004">
    <property type="component" value="Chromosome"/>
</dbReference>
<evidence type="ECO:0000313" key="1">
    <source>
        <dbReference type="EMBL" id="QQR92666.1"/>
    </source>
</evidence>
<organism evidence="1">
    <name type="scientific">Candidatus Iainarchaeum sp</name>
    <dbReference type="NCBI Taxonomy" id="3101447"/>
    <lineage>
        <taxon>Archaea</taxon>
        <taxon>Candidatus Iainarchaeota</taxon>
        <taxon>Candidatus Iainarchaeia</taxon>
        <taxon>Candidatus Iainarchaeales</taxon>
        <taxon>Candidatus Iainarchaeaceae</taxon>
        <taxon>Candidatus Iainarchaeum</taxon>
    </lineage>
</organism>
<dbReference type="EMBL" id="CP064981">
    <property type="protein sequence ID" value="QQR92666.1"/>
    <property type="molecule type" value="Genomic_DNA"/>
</dbReference>
<dbReference type="Gene3D" id="1.25.10.10">
    <property type="entry name" value="Leucine-rich Repeat Variant"/>
    <property type="match status" value="1"/>
</dbReference>
<accession>A0A7T9DK12</accession>
<dbReference type="InterPro" id="IPR011989">
    <property type="entry name" value="ARM-like"/>
</dbReference>
<dbReference type="InterPro" id="IPR016024">
    <property type="entry name" value="ARM-type_fold"/>
</dbReference>
<reference evidence="1" key="1">
    <citation type="submission" date="2020-11" db="EMBL/GenBank/DDBJ databases">
        <title>Connecting structure to function with the recovery of over 1000 high-quality activated sludge metagenome-assembled genomes encoding full-length rRNA genes using long-read sequencing.</title>
        <authorList>
            <person name="Singleton C.M."/>
            <person name="Petriglieri F."/>
            <person name="Kristensen J.M."/>
            <person name="Kirkegaard R.H."/>
            <person name="Michaelsen T.Y."/>
            <person name="Andersen M.H."/>
            <person name="Karst S.M."/>
            <person name="Dueholm M.S."/>
            <person name="Nielsen P.H."/>
            <person name="Albertsen M."/>
        </authorList>
    </citation>
    <scope>NUCLEOTIDE SEQUENCE</scope>
    <source>
        <strain evidence="1">Fred_18-Q3-R57-64_BAT3C.431</strain>
    </source>
</reference>
<gene>
    <name evidence="1" type="ORF">IPJ89_00260</name>
</gene>
<dbReference type="SUPFAM" id="SSF48371">
    <property type="entry name" value="ARM repeat"/>
    <property type="match status" value="1"/>
</dbReference>
<dbReference type="AlphaFoldDB" id="A0A7T9DK12"/>
<proteinExistence type="predicted"/>
<sequence length="244" mass="27985">MASAPRPSRPRIPLNQRLFGAGRHAKMKVPKGKPVGSGMNYRDFLLEQIPKGFHPTAHANLQRLNSDSPEQRGAVIRSFVRQFNAGASRVVKEVLARDTPAVQLEALKALQENWDRTATTWSKDIPGNTAMIDTYRRELMPSLIRLMRSPDPKVQQSAVRLIQMYEPTSAALRALRRFQRDLRVKAKEVDSAQAAHYRDLGADIHRIRHHTIYSLRASRQDARRERAIKMEEDARERRRRARVA</sequence>